<geneLocation type="chloroplast" evidence="14"/>
<reference evidence="14" key="1">
    <citation type="journal article" date="2009" name="Mol. Biol. Evol.">
        <title>The chloroplast genomes of the green algae Pyramimonas, Monomastix, and Pycnococcus shed new light on the evolutionary history of prasinophytes and the origin of the secondary chloroplasts of euglenids.</title>
        <authorList>
            <person name="Turmel M."/>
            <person name="Gagnon M.C."/>
            <person name="O'Kelly C.J."/>
            <person name="Otis C."/>
            <person name="Lemieux C."/>
        </authorList>
    </citation>
    <scope>NUCLEOTIDE SEQUENCE</scope>
    <source>
        <strain evidence="14">CCMP 726</strain>
    </source>
</reference>
<evidence type="ECO:0000313" key="14">
    <source>
        <dbReference type="EMBL" id="ACJ71070.1"/>
    </source>
</evidence>
<dbReference type="HAMAP" id="MF_01398">
    <property type="entry name" value="ATP_synth_b_bprime"/>
    <property type="match status" value="1"/>
</dbReference>
<keyword evidence="3 11" id="KW-0138">CF(0)</keyword>
<comment type="similarity">
    <text evidence="11 12">Belongs to the ATPase B chain family.</text>
</comment>
<dbReference type="EMBL" id="FJ493499">
    <property type="protein sequence ID" value="ACJ71070.1"/>
    <property type="molecule type" value="Genomic_DNA"/>
</dbReference>
<dbReference type="CDD" id="cd06503">
    <property type="entry name" value="ATP-synt_Fo_b"/>
    <property type="match status" value="1"/>
</dbReference>
<proteinExistence type="inferred from homology"/>
<keyword evidence="2 11" id="KW-0813">Transport</keyword>
<comment type="subcellular location">
    <subcellularLocation>
        <location evidence="1">Membrane</location>
        <topology evidence="1">Single-pass membrane protein</topology>
    </subcellularLocation>
    <subcellularLocation>
        <location evidence="11">Plastid</location>
        <location evidence="11">Chloroplast thylakoid membrane</location>
        <topology evidence="11">Single-pass membrane protein</topology>
    </subcellularLocation>
</comment>
<dbReference type="GO" id="GO:0045259">
    <property type="term" value="C:proton-transporting ATP synthase complex"/>
    <property type="evidence" value="ECO:0007669"/>
    <property type="project" value="UniProtKB-KW"/>
</dbReference>
<evidence type="ECO:0000256" key="5">
    <source>
        <dbReference type="ARBA" id="ARBA00022781"/>
    </source>
</evidence>
<evidence type="ECO:0000256" key="1">
    <source>
        <dbReference type="ARBA" id="ARBA00004167"/>
    </source>
</evidence>
<keyword evidence="11" id="KW-0793">Thylakoid</keyword>
<comment type="subunit">
    <text evidence="11">F-type ATPases have 2 components, F(1) - the catalytic core - and F(0) - the membrane proton channel. F(1) has five subunits: alpha(3), beta(3), gamma(1), delta(1), epsilon(1). F(0) has four main subunits: a(1), b(1), b'(1) and c(10-14). The alpha and beta chains form an alternating ring which encloses part of the gamma chain. F(1) is attached to F(0) by a central stalk formed by the gamma and epsilon chains, while a peripheral stalk is formed by the delta, b and b' chains.</text>
</comment>
<dbReference type="Pfam" id="PF00430">
    <property type="entry name" value="ATP-synt_B"/>
    <property type="match status" value="1"/>
</dbReference>
<organism evidence="14">
    <name type="scientific">Pyramimonas parkeae</name>
    <dbReference type="NCBI Taxonomy" id="36894"/>
    <lineage>
        <taxon>Eukaryota</taxon>
        <taxon>Viridiplantae</taxon>
        <taxon>Chlorophyta</taxon>
        <taxon>Pyramimonadophyceae</taxon>
        <taxon>Pyramimonadales</taxon>
        <taxon>Pyramimonadaceae</taxon>
        <taxon>Pyramimonas</taxon>
        <taxon>Pyramimonas subgen. Trichocystis</taxon>
    </lineage>
</organism>
<feature type="transmembrane region" description="Helical" evidence="11">
    <location>
        <begin position="31"/>
        <end position="53"/>
    </location>
</feature>
<keyword evidence="6 11" id="KW-1133">Transmembrane helix</keyword>
<keyword evidence="7 11" id="KW-0406">Ion transport</keyword>
<evidence type="ECO:0000256" key="7">
    <source>
        <dbReference type="ARBA" id="ARBA00023065"/>
    </source>
</evidence>
<dbReference type="GO" id="GO:0009535">
    <property type="term" value="C:chloroplast thylakoid membrane"/>
    <property type="evidence" value="ECO:0007669"/>
    <property type="project" value="UniProtKB-SubCell"/>
</dbReference>
<keyword evidence="4 11" id="KW-0812">Transmembrane</keyword>
<dbReference type="NCBIfam" id="NF005606">
    <property type="entry name" value="PRK07352.1"/>
    <property type="match status" value="1"/>
</dbReference>
<evidence type="ECO:0000256" key="12">
    <source>
        <dbReference type="RuleBase" id="RU003848"/>
    </source>
</evidence>
<gene>
    <name evidence="11 14" type="primary">atpF</name>
</gene>
<keyword evidence="14" id="KW-0934">Plastid</keyword>
<evidence type="ECO:0000256" key="3">
    <source>
        <dbReference type="ARBA" id="ARBA00022547"/>
    </source>
</evidence>
<dbReference type="PANTHER" id="PTHR34264">
    <property type="entry name" value="ATP SYNTHASE SUBUNIT B, CHLOROPLASTIC"/>
    <property type="match status" value="1"/>
</dbReference>
<sequence length="179" mass="20090">MEVFSTVIVTTFDFPLGEGFGINTNLLETNVLNLAVVIGVLVYFGGDVLTSLLKNRRELILKSLNDAEERYQEATAKLAKAKAQLETAKTKAEEIRAQSLVTASQGSTNLLERAEEDIKRLEEAKQVSLRFEEEKAIQEVCEQVRELAFEQAVQKVKKRLDVNLQRRVIDLNIALLGQL</sequence>
<comment type="function">
    <text evidence="11">Component of the F(0) channel, it forms part of the peripheral stalk, linking F(1) to F(0).</text>
</comment>
<name>C0JX44_9CHLO</name>
<dbReference type="GO" id="GO:0046933">
    <property type="term" value="F:proton-transporting ATP synthase activity, rotational mechanism"/>
    <property type="evidence" value="ECO:0007669"/>
    <property type="project" value="UniProtKB-UniRule"/>
</dbReference>
<dbReference type="GeneID" id="7440941"/>
<keyword evidence="9 11" id="KW-0066">ATP synthesis</keyword>
<evidence type="ECO:0000256" key="11">
    <source>
        <dbReference type="HAMAP-Rule" id="MF_01398"/>
    </source>
</evidence>
<comment type="function">
    <text evidence="10 11">F(1)F(0) ATP synthase produces ATP from ADP in the presence of a proton or sodium gradient. F-type ATPases consist of two structural domains, F(1) containing the extramembraneous catalytic core and F(0) containing the membrane proton channel, linked together by a central stalk and a peripheral stalk. During catalysis, ATP synthesis in the catalytic domain of F(1) is coupled via a rotary mechanism of the central stalk subunits to proton translocation.</text>
</comment>
<evidence type="ECO:0000256" key="13">
    <source>
        <dbReference type="SAM" id="Coils"/>
    </source>
</evidence>
<dbReference type="InterPro" id="IPR002146">
    <property type="entry name" value="ATP_synth_b/b'su_bac/chlpt"/>
</dbReference>
<comment type="miscellaneous">
    <text evidence="11">In plastids the F-type ATPase is also known as CF(1)CF(0).</text>
</comment>
<dbReference type="PANTHER" id="PTHR34264:SF3">
    <property type="entry name" value="ATP SYNTHASE SUBUNIT B, CHLOROPLASTIC"/>
    <property type="match status" value="1"/>
</dbReference>
<evidence type="ECO:0000256" key="2">
    <source>
        <dbReference type="ARBA" id="ARBA00022448"/>
    </source>
</evidence>
<keyword evidence="14" id="KW-0150">Chloroplast</keyword>
<dbReference type="RefSeq" id="YP_002600942.1">
    <property type="nucleotide sequence ID" value="NC_012099.1"/>
</dbReference>
<evidence type="ECO:0000256" key="10">
    <source>
        <dbReference type="ARBA" id="ARBA00025198"/>
    </source>
</evidence>
<keyword evidence="8 11" id="KW-0472">Membrane</keyword>
<evidence type="ECO:0000256" key="9">
    <source>
        <dbReference type="ARBA" id="ARBA00023310"/>
    </source>
</evidence>
<protein>
    <recommendedName>
        <fullName evidence="11">ATP synthase subunit b, chloroplastic</fullName>
    </recommendedName>
    <alternativeName>
        <fullName evidence="11">ATP synthase F(0) sector subunit b</fullName>
    </alternativeName>
    <alternativeName>
        <fullName evidence="11">ATPase subunit I</fullName>
    </alternativeName>
</protein>
<accession>C0JX44</accession>
<evidence type="ECO:0000256" key="6">
    <source>
        <dbReference type="ARBA" id="ARBA00022989"/>
    </source>
</evidence>
<keyword evidence="5 11" id="KW-0375">Hydrogen ion transport</keyword>
<keyword evidence="13" id="KW-0175">Coiled coil</keyword>
<dbReference type="AlphaFoldDB" id="C0JX44"/>
<feature type="coiled-coil region" evidence="13">
    <location>
        <begin position="57"/>
        <end position="131"/>
    </location>
</feature>
<evidence type="ECO:0000256" key="8">
    <source>
        <dbReference type="ARBA" id="ARBA00023136"/>
    </source>
</evidence>
<evidence type="ECO:0000256" key="4">
    <source>
        <dbReference type="ARBA" id="ARBA00022692"/>
    </source>
</evidence>